<dbReference type="STRING" id="1618023.UH38_20505"/>
<comment type="caution">
    <text evidence="1">The sequence shown here is derived from an EMBL/GenBank/DDBJ whole genome shotgun (WGS) entry which is preliminary data.</text>
</comment>
<dbReference type="PATRIC" id="fig|1618023.3.peg.2156"/>
<organism evidence="1 2">
    <name type="scientific">Aliterella atlantica CENA595</name>
    <dbReference type="NCBI Taxonomy" id="1618023"/>
    <lineage>
        <taxon>Bacteria</taxon>
        <taxon>Bacillati</taxon>
        <taxon>Cyanobacteriota</taxon>
        <taxon>Cyanophyceae</taxon>
        <taxon>Chroococcidiopsidales</taxon>
        <taxon>Aliterellaceae</taxon>
        <taxon>Aliterella</taxon>
    </lineage>
</organism>
<sequence>MTIKKSNYEHLLAEYSNNDRAIALLKQHRPYLEMIPSLRRPQESVITLPLPIVKLRQSSTQEGSTHKTAVATMLPCEVAILMCDPEWKIKTGVEIFIFIHRPDEDFSDLLKRWRQIQVFLDKDYEWLMPPRYKHIFSEGANDAIYPLFVIFPETPERIKRGLQGANLPFVCQPPTASDEEIVEDLSKDPAV</sequence>
<keyword evidence="2" id="KW-1185">Reference proteome</keyword>
<evidence type="ECO:0008006" key="3">
    <source>
        <dbReference type="Google" id="ProtNLM"/>
    </source>
</evidence>
<proteinExistence type="predicted"/>
<accession>A0A0D8ZMN6</accession>
<name>A0A0D8ZMN6_9CYAN</name>
<dbReference type="OrthoDB" id="467906at2"/>
<evidence type="ECO:0000313" key="2">
    <source>
        <dbReference type="Proteomes" id="UP000032452"/>
    </source>
</evidence>
<dbReference type="RefSeq" id="WP_045056559.1">
    <property type="nucleotide sequence ID" value="NZ_CAWMDP010000025.1"/>
</dbReference>
<dbReference type="Proteomes" id="UP000032452">
    <property type="component" value="Unassembled WGS sequence"/>
</dbReference>
<dbReference type="EMBL" id="JYON01000029">
    <property type="protein sequence ID" value="KJH70015.1"/>
    <property type="molecule type" value="Genomic_DNA"/>
</dbReference>
<dbReference type="AlphaFoldDB" id="A0A0D8ZMN6"/>
<reference evidence="1 2" key="1">
    <citation type="submission" date="2015-02" db="EMBL/GenBank/DDBJ databases">
        <title>Draft genome of a novel marine cyanobacterium (Chroococcales) isolated from South Atlantic Ocean.</title>
        <authorList>
            <person name="Rigonato J."/>
            <person name="Alvarenga D.O."/>
            <person name="Branco L.H."/>
            <person name="Varani A.M."/>
            <person name="Brandini F.P."/>
            <person name="Fiore M.F."/>
        </authorList>
    </citation>
    <scope>NUCLEOTIDE SEQUENCE [LARGE SCALE GENOMIC DNA]</scope>
    <source>
        <strain evidence="1 2">CENA595</strain>
    </source>
</reference>
<protein>
    <recommendedName>
        <fullName evidence="3">Type IV pilin PilA</fullName>
    </recommendedName>
</protein>
<evidence type="ECO:0000313" key="1">
    <source>
        <dbReference type="EMBL" id="KJH70015.1"/>
    </source>
</evidence>
<gene>
    <name evidence="1" type="ORF">UH38_20505</name>
</gene>